<dbReference type="InterPro" id="IPR045249">
    <property type="entry name" value="HARBI1-like"/>
</dbReference>
<gene>
    <name evidence="9" type="ORF">F2Q70_00040907</name>
</gene>
<reference evidence="9" key="1">
    <citation type="submission" date="2019-12" db="EMBL/GenBank/DDBJ databases">
        <title>Genome sequencing and annotation of Brassica cretica.</title>
        <authorList>
            <person name="Studholme D.J."/>
            <person name="Sarris P.F."/>
        </authorList>
    </citation>
    <scope>NUCLEOTIDE SEQUENCE</scope>
    <source>
        <strain evidence="9">PFS-102/07</strain>
        <tissue evidence="9">Leaf</tissue>
    </source>
</reference>
<sequence length="382" mass="43153">MGPIKALKKRKRSAEKKADPNVLLAASAATDSLHNDNDNDDSSQPSDWWDGFSRRISGTCKSRFFFCIGPYSGSTDPKTFESVFKVSRKTFDYICSLVKDDFTAKPANFSDSNGKPLTLHDRVAVALRRLGSALHHLSWPSKLDDIKSKFEKISGLPNCCGAIDITHVMMNLPNVELSNKVWLDGEKNFSMVLQAVVDPDMRFLDVIAGWPGSLSDDVVLKNSGFFKLVEKGKRLSGGKIQLSERTELREYIVGDSGFPLLPWLLTPYQGKPMSLPQTEFNKRHSETRKPAQMALSRLKDKWRIINGVMWMPDRNRLPRIIFVCCLLHNILIDMDDQTLDDRLLSPQHDVNYRQRSCKTVDEASSVLRDELSNQLWGENSSA</sequence>
<dbReference type="GO" id="GO:0016787">
    <property type="term" value="F:hydrolase activity"/>
    <property type="evidence" value="ECO:0007669"/>
    <property type="project" value="UniProtKB-KW"/>
</dbReference>
<dbReference type="GO" id="GO:0004518">
    <property type="term" value="F:nuclease activity"/>
    <property type="evidence" value="ECO:0007669"/>
    <property type="project" value="UniProtKB-KW"/>
</dbReference>
<evidence type="ECO:0000256" key="7">
    <source>
        <dbReference type="ARBA" id="ARBA00023242"/>
    </source>
</evidence>
<organism evidence="9">
    <name type="scientific">Brassica cretica</name>
    <name type="common">Mustard</name>
    <dbReference type="NCBI Taxonomy" id="69181"/>
    <lineage>
        <taxon>Eukaryota</taxon>
        <taxon>Viridiplantae</taxon>
        <taxon>Streptophyta</taxon>
        <taxon>Embryophyta</taxon>
        <taxon>Tracheophyta</taxon>
        <taxon>Spermatophyta</taxon>
        <taxon>Magnoliopsida</taxon>
        <taxon>eudicotyledons</taxon>
        <taxon>Gunneridae</taxon>
        <taxon>Pentapetalae</taxon>
        <taxon>rosids</taxon>
        <taxon>malvids</taxon>
        <taxon>Brassicales</taxon>
        <taxon>Brassicaceae</taxon>
        <taxon>Brassiceae</taxon>
        <taxon>Brassica</taxon>
    </lineage>
</organism>
<dbReference type="InterPro" id="IPR027806">
    <property type="entry name" value="HARBI1_dom"/>
</dbReference>
<dbReference type="AlphaFoldDB" id="A0A8S9KCP6"/>
<evidence type="ECO:0000256" key="1">
    <source>
        <dbReference type="ARBA" id="ARBA00001968"/>
    </source>
</evidence>
<keyword evidence="4" id="KW-0540">Nuclease</keyword>
<keyword evidence="7" id="KW-0539">Nucleus</keyword>
<dbReference type="GO" id="GO:0046872">
    <property type="term" value="F:metal ion binding"/>
    <property type="evidence" value="ECO:0007669"/>
    <property type="project" value="UniProtKB-KW"/>
</dbReference>
<evidence type="ECO:0000256" key="6">
    <source>
        <dbReference type="ARBA" id="ARBA00022801"/>
    </source>
</evidence>
<dbReference type="GO" id="GO:0005634">
    <property type="term" value="C:nucleus"/>
    <property type="evidence" value="ECO:0007669"/>
    <property type="project" value="UniProtKB-SubCell"/>
</dbReference>
<comment type="caution">
    <text evidence="9">The sequence shown here is derived from an EMBL/GenBank/DDBJ whole genome shotgun (WGS) entry which is preliminary data.</text>
</comment>
<dbReference type="Pfam" id="PF13359">
    <property type="entry name" value="DDE_Tnp_4"/>
    <property type="match status" value="1"/>
</dbReference>
<evidence type="ECO:0000256" key="4">
    <source>
        <dbReference type="ARBA" id="ARBA00022722"/>
    </source>
</evidence>
<comment type="subcellular location">
    <subcellularLocation>
        <location evidence="2">Nucleus</location>
    </subcellularLocation>
</comment>
<proteinExistence type="inferred from homology"/>
<evidence type="ECO:0000313" key="9">
    <source>
        <dbReference type="EMBL" id="KAF2591989.1"/>
    </source>
</evidence>
<protein>
    <recommendedName>
        <fullName evidence="8">DDE Tnp4 domain-containing protein</fullName>
    </recommendedName>
</protein>
<evidence type="ECO:0000256" key="3">
    <source>
        <dbReference type="ARBA" id="ARBA00006958"/>
    </source>
</evidence>
<evidence type="ECO:0000256" key="5">
    <source>
        <dbReference type="ARBA" id="ARBA00022723"/>
    </source>
</evidence>
<feature type="domain" description="DDE Tnp4" evidence="8">
    <location>
        <begin position="163"/>
        <end position="329"/>
    </location>
</feature>
<dbReference type="PANTHER" id="PTHR22930">
    <property type="match status" value="1"/>
</dbReference>
<comment type="similarity">
    <text evidence="3">Belongs to the HARBI1 family.</text>
</comment>
<evidence type="ECO:0000259" key="8">
    <source>
        <dbReference type="Pfam" id="PF13359"/>
    </source>
</evidence>
<dbReference type="EMBL" id="QGKY02000190">
    <property type="protein sequence ID" value="KAF2591989.1"/>
    <property type="molecule type" value="Genomic_DNA"/>
</dbReference>
<evidence type="ECO:0000256" key="2">
    <source>
        <dbReference type="ARBA" id="ARBA00004123"/>
    </source>
</evidence>
<keyword evidence="6" id="KW-0378">Hydrolase</keyword>
<accession>A0A8S9KCP6</accession>
<name>A0A8S9KCP6_BRACR</name>
<dbReference type="PANTHER" id="PTHR22930:SF205">
    <property type="entry name" value="PROTEIN ALP1-LIKE"/>
    <property type="match status" value="1"/>
</dbReference>
<comment type="cofactor">
    <cofactor evidence="1">
        <name>a divalent metal cation</name>
        <dbReference type="ChEBI" id="CHEBI:60240"/>
    </cofactor>
</comment>
<keyword evidence="5" id="KW-0479">Metal-binding</keyword>